<dbReference type="Pfam" id="PF00294">
    <property type="entry name" value="PfkB"/>
    <property type="match status" value="1"/>
</dbReference>
<dbReference type="InterPro" id="IPR011611">
    <property type="entry name" value="PfkB_dom"/>
</dbReference>
<dbReference type="PROSITE" id="PS00583">
    <property type="entry name" value="PFKB_KINASES_1"/>
    <property type="match status" value="1"/>
</dbReference>
<sequence length="316" mass="34593">MKNGIISMGEALIDFIPTDHTNSTYFKSPGGAPANVAVGLARLGLPSLFLGMVGKDVLGSFLQNVLHNYGVDISQMQFSTDTRTGLVFVTNTEDGERSFDFYINPSADQKLSKTNINKELFETHKIFHFGSISLINNPIKEATKYAVELAEYNDMIISFDPNVRLSLWPDEEIAQETIISMLPKADILKVSEEELAFITGENRIEDGLEALEKYDIPLILVTLGAKGSYVHTKDGTVHIPALKVEAIDTTGAGDAYVSGILYSIHENHQSLEYLRLDEAEEMARFASISGALAASAKGAMTTLPTLDDVLKKLNDL</sequence>
<keyword evidence="4 6" id="KW-0418">Kinase</keyword>
<dbReference type="PROSITE" id="PS00584">
    <property type="entry name" value="PFKB_KINASES_2"/>
    <property type="match status" value="1"/>
</dbReference>
<dbReference type="GO" id="GO:0008865">
    <property type="term" value="F:fructokinase activity"/>
    <property type="evidence" value="ECO:0007669"/>
    <property type="project" value="UniProtKB-ARBA"/>
</dbReference>
<proteinExistence type="inferred from homology"/>
<dbReference type="GO" id="GO:0005524">
    <property type="term" value="F:ATP binding"/>
    <property type="evidence" value="ECO:0007669"/>
    <property type="project" value="UniProtKB-KW"/>
</dbReference>
<dbReference type="InterPro" id="IPR050306">
    <property type="entry name" value="PfkB_Carbo_kinase"/>
</dbReference>
<gene>
    <name evidence="8" type="ORF">SAMN05216225_100369</name>
</gene>
<evidence type="ECO:0000313" key="9">
    <source>
        <dbReference type="Proteomes" id="UP000183988"/>
    </source>
</evidence>
<dbReference type="STRING" id="930117.SAMN05216225_100369"/>
<dbReference type="AlphaFoldDB" id="A0A1M5DZT4"/>
<protein>
    <submittedName>
        <fullName evidence="8">Fructokinase</fullName>
    </submittedName>
</protein>
<evidence type="ECO:0000256" key="3">
    <source>
        <dbReference type="ARBA" id="ARBA00022741"/>
    </source>
</evidence>
<dbReference type="PANTHER" id="PTHR43085:SF1">
    <property type="entry name" value="PSEUDOURIDINE KINASE-RELATED"/>
    <property type="match status" value="1"/>
</dbReference>
<dbReference type="CDD" id="cd01167">
    <property type="entry name" value="bac_FRK"/>
    <property type="match status" value="1"/>
</dbReference>
<keyword evidence="2 6" id="KW-0808">Transferase</keyword>
<dbReference type="EMBL" id="FQVW01000003">
    <property type="protein sequence ID" value="SHF72450.1"/>
    <property type="molecule type" value="Genomic_DNA"/>
</dbReference>
<feature type="domain" description="Carbohydrate kinase PfkB" evidence="7">
    <location>
        <begin position="5"/>
        <end position="305"/>
    </location>
</feature>
<dbReference type="PANTHER" id="PTHR43085">
    <property type="entry name" value="HEXOKINASE FAMILY MEMBER"/>
    <property type="match status" value="1"/>
</dbReference>
<evidence type="ECO:0000259" key="7">
    <source>
        <dbReference type="Pfam" id="PF00294"/>
    </source>
</evidence>
<evidence type="ECO:0000256" key="4">
    <source>
        <dbReference type="ARBA" id="ARBA00022777"/>
    </source>
</evidence>
<evidence type="ECO:0000256" key="5">
    <source>
        <dbReference type="ARBA" id="ARBA00022840"/>
    </source>
</evidence>
<comment type="similarity">
    <text evidence="1 6">Belongs to the carbohydrate kinase PfkB family.</text>
</comment>
<keyword evidence="9" id="KW-1185">Reference proteome</keyword>
<accession>A0A1M5DZT4</accession>
<dbReference type="SUPFAM" id="SSF53613">
    <property type="entry name" value="Ribokinase-like"/>
    <property type="match status" value="1"/>
</dbReference>
<dbReference type="Gene3D" id="3.40.1190.20">
    <property type="match status" value="1"/>
</dbReference>
<reference evidence="8 9" key="1">
    <citation type="submission" date="2016-11" db="EMBL/GenBank/DDBJ databases">
        <authorList>
            <person name="Jaros S."/>
            <person name="Januszkiewicz K."/>
            <person name="Wedrychowicz H."/>
        </authorList>
    </citation>
    <scope>NUCLEOTIDE SEQUENCE [LARGE SCALE GENOMIC DNA]</scope>
    <source>
        <strain evidence="8 9">IBRC-M 10683</strain>
    </source>
</reference>
<dbReference type="PRINTS" id="PR00990">
    <property type="entry name" value="RIBOKINASE"/>
</dbReference>
<dbReference type="GO" id="GO:0006000">
    <property type="term" value="P:fructose metabolic process"/>
    <property type="evidence" value="ECO:0007669"/>
    <property type="project" value="UniProtKB-ARBA"/>
</dbReference>
<dbReference type="Proteomes" id="UP000183988">
    <property type="component" value="Unassembled WGS sequence"/>
</dbReference>
<evidence type="ECO:0000256" key="2">
    <source>
        <dbReference type="ARBA" id="ARBA00022679"/>
    </source>
</evidence>
<evidence type="ECO:0000256" key="6">
    <source>
        <dbReference type="RuleBase" id="RU003704"/>
    </source>
</evidence>
<name>A0A1M5DZT4_9BACI</name>
<dbReference type="RefSeq" id="WP_072888114.1">
    <property type="nucleotide sequence ID" value="NZ_FQVW01000003.1"/>
</dbReference>
<dbReference type="NCBIfam" id="NF006957">
    <property type="entry name" value="PRK09434.1"/>
    <property type="match status" value="1"/>
</dbReference>
<dbReference type="InterPro" id="IPR029056">
    <property type="entry name" value="Ribokinase-like"/>
</dbReference>
<organism evidence="8 9">
    <name type="scientific">Ornithinibacillus halophilus</name>
    <dbReference type="NCBI Taxonomy" id="930117"/>
    <lineage>
        <taxon>Bacteria</taxon>
        <taxon>Bacillati</taxon>
        <taxon>Bacillota</taxon>
        <taxon>Bacilli</taxon>
        <taxon>Bacillales</taxon>
        <taxon>Bacillaceae</taxon>
        <taxon>Ornithinibacillus</taxon>
    </lineage>
</organism>
<dbReference type="InterPro" id="IPR002173">
    <property type="entry name" value="Carboh/pur_kinase_PfkB_CS"/>
</dbReference>
<keyword evidence="5" id="KW-0067">ATP-binding</keyword>
<dbReference type="OrthoDB" id="9813569at2"/>
<keyword evidence="3" id="KW-0547">Nucleotide-binding</keyword>
<evidence type="ECO:0000313" key="8">
    <source>
        <dbReference type="EMBL" id="SHF72450.1"/>
    </source>
</evidence>
<evidence type="ECO:0000256" key="1">
    <source>
        <dbReference type="ARBA" id="ARBA00010688"/>
    </source>
</evidence>
<dbReference type="InterPro" id="IPR002139">
    <property type="entry name" value="Ribo/fructo_kinase"/>
</dbReference>